<dbReference type="GO" id="GO:0000156">
    <property type="term" value="F:phosphorelay response regulator activity"/>
    <property type="evidence" value="ECO:0007669"/>
    <property type="project" value="TreeGrafter"/>
</dbReference>
<dbReference type="Proteomes" id="UP000238083">
    <property type="component" value="Unassembled WGS sequence"/>
</dbReference>
<dbReference type="PANTHER" id="PTHR48111:SF36">
    <property type="entry name" value="TRANSCRIPTIONAL REGULATORY PROTEIN CUTR"/>
    <property type="match status" value="1"/>
</dbReference>
<keyword evidence="3" id="KW-0805">Transcription regulation</keyword>
<dbReference type="Pfam" id="PF00486">
    <property type="entry name" value="Trans_reg_C"/>
    <property type="match status" value="1"/>
</dbReference>
<evidence type="ECO:0000256" key="1">
    <source>
        <dbReference type="ARBA" id="ARBA00022553"/>
    </source>
</evidence>
<dbReference type="EMBL" id="PVZF01000015">
    <property type="protein sequence ID" value="PRY10777.1"/>
    <property type="molecule type" value="Genomic_DNA"/>
</dbReference>
<feature type="domain" description="OmpR/PhoB-type" evidence="9">
    <location>
        <begin position="124"/>
        <end position="218"/>
    </location>
</feature>
<evidence type="ECO:0000256" key="3">
    <source>
        <dbReference type="ARBA" id="ARBA00023015"/>
    </source>
</evidence>
<dbReference type="SUPFAM" id="SSF52172">
    <property type="entry name" value="CheY-like"/>
    <property type="match status" value="1"/>
</dbReference>
<dbReference type="InterPro" id="IPR039420">
    <property type="entry name" value="WalR-like"/>
</dbReference>
<dbReference type="GO" id="GO:0032993">
    <property type="term" value="C:protein-DNA complex"/>
    <property type="evidence" value="ECO:0007669"/>
    <property type="project" value="TreeGrafter"/>
</dbReference>
<dbReference type="SMART" id="SM00448">
    <property type="entry name" value="REC"/>
    <property type="match status" value="1"/>
</dbReference>
<keyword evidence="4 7" id="KW-0238">DNA-binding</keyword>
<evidence type="ECO:0000256" key="2">
    <source>
        <dbReference type="ARBA" id="ARBA00023012"/>
    </source>
</evidence>
<dbReference type="SMART" id="SM00862">
    <property type="entry name" value="Trans_reg_C"/>
    <property type="match status" value="1"/>
</dbReference>
<dbReference type="PROSITE" id="PS51755">
    <property type="entry name" value="OMPR_PHOB"/>
    <property type="match status" value="1"/>
</dbReference>
<keyword evidence="2" id="KW-0902">Two-component regulatory system</keyword>
<proteinExistence type="predicted"/>
<evidence type="ECO:0000313" key="10">
    <source>
        <dbReference type="EMBL" id="PRY10777.1"/>
    </source>
</evidence>
<evidence type="ECO:0000256" key="7">
    <source>
        <dbReference type="PROSITE-ProRule" id="PRU01091"/>
    </source>
</evidence>
<feature type="domain" description="Response regulatory" evidence="8">
    <location>
        <begin position="2"/>
        <end position="116"/>
    </location>
</feature>
<dbReference type="FunFam" id="3.40.50.2300:FF:000001">
    <property type="entry name" value="DNA-binding response regulator PhoB"/>
    <property type="match status" value="1"/>
</dbReference>
<dbReference type="GO" id="GO:0005829">
    <property type="term" value="C:cytosol"/>
    <property type="evidence" value="ECO:0007669"/>
    <property type="project" value="TreeGrafter"/>
</dbReference>
<dbReference type="Gene3D" id="3.40.50.2300">
    <property type="match status" value="1"/>
</dbReference>
<dbReference type="PROSITE" id="PS50110">
    <property type="entry name" value="RESPONSE_REGULATORY"/>
    <property type="match status" value="1"/>
</dbReference>
<sequence length="220" mass="24500">MRVLLVDDEVTLAATLASGLEGVGFGVEVVHDGGTGLERATEGAFDVVVLDIMLPVLNGYEVCRTLRSRQVWTPVLMLTAKDGEYDETDAFDLGADDYLRKPFSFEVLVARLRALVRRGAPERPAVLSAGDLVLDPASQRVHLAGEEVRLTAREFQVLHHFMRNAGDVLTKTNVLQNVWDEFYDGDDNLVEVYVGYLRKKIGREFIETVRGAGYRFTKLP</sequence>
<evidence type="ECO:0000259" key="9">
    <source>
        <dbReference type="PROSITE" id="PS51755"/>
    </source>
</evidence>
<dbReference type="GO" id="GO:0006355">
    <property type="term" value="P:regulation of DNA-templated transcription"/>
    <property type="evidence" value="ECO:0007669"/>
    <property type="project" value="InterPro"/>
</dbReference>
<organism evidence="10 11">
    <name type="scientific">Kineococcus rhizosphaerae</name>
    <dbReference type="NCBI Taxonomy" id="559628"/>
    <lineage>
        <taxon>Bacteria</taxon>
        <taxon>Bacillati</taxon>
        <taxon>Actinomycetota</taxon>
        <taxon>Actinomycetes</taxon>
        <taxon>Kineosporiales</taxon>
        <taxon>Kineosporiaceae</taxon>
        <taxon>Kineococcus</taxon>
    </lineage>
</organism>
<dbReference type="FunFam" id="1.10.10.10:FF:000005">
    <property type="entry name" value="Two-component system response regulator"/>
    <property type="match status" value="1"/>
</dbReference>
<protein>
    <submittedName>
        <fullName evidence="10">Two-component system OmpR family response regulator</fullName>
    </submittedName>
</protein>
<dbReference type="AlphaFoldDB" id="A0A2T0QXL5"/>
<dbReference type="PANTHER" id="PTHR48111">
    <property type="entry name" value="REGULATOR OF RPOS"/>
    <property type="match status" value="1"/>
</dbReference>
<dbReference type="OrthoDB" id="5242569at2"/>
<dbReference type="InterPro" id="IPR011006">
    <property type="entry name" value="CheY-like_superfamily"/>
</dbReference>
<evidence type="ECO:0000256" key="6">
    <source>
        <dbReference type="PROSITE-ProRule" id="PRU00169"/>
    </source>
</evidence>
<evidence type="ECO:0000256" key="4">
    <source>
        <dbReference type="ARBA" id="ARBA00023125"/>
    </source>
</evidence>
<keyword evidence="1 6" id="KW-0597">Phosphoprotein</keyword>
<dbReference type="InterPro" id="IPR001789">
    <property type="entry name" value="Sig_transdc_resp-reg_receiver"/>
</dbReference>
<dbReference type="Gene3D" id="1.10.10.10">
    <property type="entry name" value="Winged helix-like DNA-binding domain superfamily/Winged helix DNA-binding domain"/>
    <property type="match status" value="1"/>
</dbReference>
<dbReference type="InterPro" id="IPR001867">
    <property type="entry name" value="OmpR/PhoB-type_DNA-bd"/>
</dbReference>
<evidence type="ECO:0000259" key="8">
    <source>
        <dbReference type="PROSITE" id="PS50110"/>
    </source>
</evidence>
<dbReference type="CDD" id="cd00383">
    <property type="entry name" value="trans_reg_C"/>
    <property type="match status" value="1"/>
</dbReference>
<dbReference type="InterPro" id="IPR036388">
    <property type="entry name" value="WH-like_DNA-bd_sf"/>
</dbReference>
<evidence type="ECO:0000256" key="5">
    <source>
        <dbReference type="ARBA" id="ARBA00023163"/>
    </source>
</evidence>
<dbReference type="RefSeq" id="WP_106214964.1">
    <property type="nucleotide sequence ID" value="NZ_PVZF01000015.1"/>
</dbReference>
<dbReference type="GO" id="GO:0000976">
    <property type="term" value="F:transcription cis-regulatory region binding"/>
    <property type="evidence" value="ECO:0007669"/>
    <property type="project" value="TreeGrafter"/>
</dbReference>
<gene>
    <name evidence="10" type="ORF">CLV37_11541</name>
</gene>
<dbReference type="Pfam" id="PF00072">
    <property type="entry name" value="Response_reg"/>
    <property type="match status" value="1"/>
</dbReference>
<keyword evidence="11" id="KW-1185">Reference proteome</keyword>
<accession>A0A2T0QXL5</accession>
<keyword evidence="5" id="KW-0804">Transcription</keyword>
<reference evidence="10 11" key="1">
    <citation type="submission" date="2018-03" db="EMBL/GenBank/DDBJ databases">
        <title>Genomic Encyclopedia of Archaeal and Bacterial Type Strains, Phase II (KMG-II): from individual species to whole genera.</title>
        <authorList>
            <person name="Goeker M."/>
        </authorList>
    </citation>
    <scope>NUCLEOTIDE SEQUENCE [LARGE SCALE GENOMIC DNA]</scope>
    <source>
        <strain evidence="10 11">DSM 19711</strain>
    </source>
</reference>
<comment type="caution">
    <text evidence="10">The sequence shown here is derived from an EMBL/GenBank/DDBJ whole genome shotgun (WGS) entry which is preliminary data.</text>
</comment>
<evidence type="ECO:0000313" key="11">
    <source>
        <dbReference type="Proteomes" id="UP000238083"/>
    </source>
</evidence>
<feature type="DNA-binding region" description="OmpR/PhoB-type" evidence="7">
    <location>
        <begin position="124"/>
        <end position="218"/>
    </location>
</feature>
<name>A0A2T0QXL5_9ACTN</name>
<feature type="modified residue" description="4-aspartylphosphate" evidence="6">
    <location>
        <position position="51"/>
    </location>
</feature>